<dbReference type="InterPro" id="IPR018957">
    <property type="entry name" value="Znf_C3HC4_RING-type"/>
</dbReference>
<dbReference type="InterPro" id="IPR027370">
    <property type="entry name" value="Znf-RING_euk"/>
</dbReference>
<dbReference type="EMBL" id="GIIL01004718">
    <property type="protein sequence ID" value="NOV48444.1"/>
    <property type="molecule type" value="Transcribed_RNA"/>
</dbReference>
<protein>
    <recommendedName>
        <fullName evidence="1">Anaphase-promoting complex subunit 11</fullName>
    </recommendedName>
</protein>
<keyword evidence="3" id="KW-0479">Metal-binding</keyword>
<dbReference type="SUPFAM" id="SSF57850">
    <property type="entry name" value="RING/U-box"/>
    <property type="match status" value="3"/>
</dbReference>
<dbReference type="CDD" id="cd16448">
    <property type="entry name" value="RING-H2"/>
    <property type="match status" value="1"/>
</dbReference>
<dbReference type="PANTHER" id="PTHR47662">
    <property type="entry name" value="RING-TYPE DOMAIN-CONTAINING PROTEIN"/>
    <property type="match status" value="1"/>
</dbReference>
<dbReference type="SMART" id="SM00184">
    <property type="entry name" value="RING"/>
    <property type="match status" value="3"/>
</dbReference>
<evidence type="ECO:0000259" key="9">
    <source>
        <dbReference type="PROSITE" id="PS50089"/>
    </source>
</evidence>
<keyword evidence="8" id="KW-0472">Membrane</keyword>
<proteinExistence type="predicted"/>
<dbReference type="Gene3D" id="3.30.40.10">
    <property type="entry name" value="Zinc/RING finger domain, C3HC4 (zinc finger)"/>
    <property type="match status" value="3"/>
</dbReference>
<evidence type="ECO:0000256" key="3">
    <source>
        <dbReference type="ARBA" id="ARBA00022723"/>
    </source>
</evidence>
<evidence type="ECO:0000256" key="7">
    <source>
        <dbReference type="PROSITE-ProRule" id="PRU00175"/>
    </source>
</evidence>
<feature type="domain" description="RING-type" evidence="9">
    <location>
        <begin position="277"/>
        <end position="317"/>
    </location>
</feature>
<keyword evidence="5" id="KW-0498">Mitosis</keyword>
<sequence>MPLPAYLLGAGLLAAVGIGVIVYVAFNPNTYKNHKQSYGHGGGGSSKRDDYDDYRPAISWNDESELRKRKQTSKRKEEDSIDKKKCFLCKKNYEKCHIIVLNECKHNFHTDCLSEFIGTKGSFCPICHNKFNVAASDIETLNQTRIEKIGDKEKEIEQTCESLLTMSISEKETKFCSICSEMDAKDFAKIKCGHEFHESCLDEFIETIGSFCLTCKKDIKADDIVRESTTKVTRSCNVKDDKKRHADNDDNANTTDDDKSKQIDLENITKNHRKYYCNTCDERIERPYVIIKTCEHLYHKDCIDASMDANVYTCRGCAEDFSVSDLIILC</sequence>
<feature type="domain" description="RING-type" evidence="9">
    <location>
        <begin position="176"/>
        <end position="216"/>
    </location>
</feature>
<dbReference type="GO" id="GO:0008270">
    <property type="term" value="F:zinc ion binding"/>
    <property type="evidence" value="ECO:0007669"/>
    <property type="project" value="UniProtKB-KW"/>
</dbReference>
<dbReference type="Pfam" id="PF00097">
    <property type="entry name" value="zf-C3HC4"/>
    <property type="match status" value="1"/>
</dbReference>
<evidence type="ECO:0000256" key="8">
    <source>
        <dbReference type="SAM" id="Phobius"/>
    </source>
</evidence>
<evidence type="ECO:0000313" key="10">
    <source>
        <dbReference type="EMBL" id="NOV48444.1"/>
    </source>
</evidence>
<accession>A0A6M2DRI9</accession>
<dbReference type="InterPro" id="IPR001841">
    <property type="entry name" value="Znf_RING"/>
</dbReference>
<keyword evidence="5" id="KW-0131">Cell cycle</keyword>
<evidence type="ECO:0000256" key="1">
    <source>
        <dbReference type="ARBA" id="ARBA00013928"/>
    </source>
</evidence>
<dbReference type="Pfam" id="PF13445">
    <property type="entry name" value="zf-RING_UBOX"/>
    <property type="match status" value="1"/>
</dbReference>
<reference evidence="10" key="1">
    <citation type="submission" date="2020-03" db="EMBL/GenBank/DDBJ databases">
        <title>Transcriptomic Profiling of the Digestive Tract of the Rat Flea, Xenopsylla cheopis, Following Blood Feeding and Infection with Yersinia pestis.</title>
        <authorList>
            <person name="Bland D.M."/>
            <person name="Martens C.A."/>
            <person name="Virtaneva K."/>
            <person name="Kanakabandi K."/>
            <person name="Long D."/>
            <person name="Rosenke R."/>
            <person name="Saturday G.A."/>
            <person name="Hoyt F.H."/>
            <person name="Bruno D.P."/>
            <person name="Ribeiro J.M.C."/>
            <person name="Hinnebusch J."/>
        </authorList>
    </citation>
    <scope>NUCLEOTIDE SEQUENCE</scope>
</reference>
<dbReference type="GO" id="GO:0005634">
    <property type="term" value="C:nucleus"/>
    <property type="evidence" value="ECO:0007669"/>
    <property type="project" value="UniProtKB-ARBA"/>
</dbReference>
<dbReference type="InterPro" id="IPR024991">
    <property type="entry name" value="RING-H2_APC11"/>
</dbReference>
<evidence type="ECO:0000256" key="6">
    <source>
        <dbReference type="ARBA" id="ARBA00022833"/>
    </source>
</evidence>
<dbReference type="Pfam" id="PF12861">
    <property type="entry name" value="zf-ANAPC11"/>
    <property type="match status" value="1"/>
</dbReference>
<feature type="domain" description="RING-type" evidence="9">
    <location>
        <begin position="86"/>
        <end position="128"/>
    </location>
</feature>
<dbReference type="InterPro" id="IPR013083">
    <property type="entry name" value="Znf_RING/FYVE/PHD"/>
</dbReference>
<keyword evidence="8" id="KW-0812">Transmembrane</keyword>
<keyword evidence="2" id="KW-0132">Cell division</keyword>
<keyword evidence="8" id="KW-1133">Transmembrane helix</keyword>
<name>A0A6M2DRI9_XENCH</name>
<dbReference type="PROSITE" id="PS50089">
    <property type="entry name" value="ZF_RING_2"/>
    <property type="match status" value="3"/>
</dbReference>
<evidence type="ECO:0000256" key="5">
    <source>
        <dbReference type="ARBA" id="ARBA00022776"/>
    </source>
</evidence>
<keyword evidence="6" id="KW-0862">Zinc</keyword>
<dbReference type="PANTHER" id="PTHR47662:SF1">
    <property type="entry name" value="RING-TYPE DOMAIN-CONTAINING PROTEIN"/>
    <property type="match status" value="1"/>
</dbReference>
<keyword evidence="4 7" id="KW-0863">Zinc-finger</keyword>
<dbReference type="AlphaFoldDB" id="A0A6M2DRI9"/>
<evidence type="ECO:0000256" key="2">
    <source>
        <dbReference type="ARBA" id="ARBA00022618"/>
    </source>
</evidence>
<feature type="transmembrane region" description="Helical" evidence="8">
    <location>
        <begin position="6"/>
        <end position="26"/>
    </location>
</feature>
<organism evidence="10">
    <name type="scientific">Xenopsylla cheopis</name>
    <name type="common">Oriental rat flea</name>
    <name type="synonym">Pulex cheopis</name>
    <dbReference type="NCBI Taxonomy" id="163159"/>
    <lineage>
        <taxon>Eukaryota</taxon>
        <taxon>Metazoa</taxon>
        <taxon>Ecdysozoa</taxon>
        <taxon>Arthropoda</taxon>
        <taxon>Hexapoda</taxon>
        <taxon>Insecta</taxon>
        <taxon>Pterygota</taxon>
        <taxon>Neoptera</taxon>
        <taxon>Endopterygota</taxon>
        <taxon>Siphonaptera</taxon>
        <taxon>Pulicidae</taxon>
        <taxon>Xenopsyllinae</taxon>
        <taxon>Xenopsylla</taxon>
    </lineage>
</organism>
<evidence type="ECO:0000256" key="4">
    <source>
        <dbReference type="ARBA" id="ARBA00022771"/>
    </source>
</evidence>